<dbReference type="InterPro" id="IPR039425">
    <property type="entry name" value="RNA_pol_sigma-70-like"/>
</dbReference>
<keyword evidence="3" id="KW-0731">Sigma factor</keyword>
<dbReference type="InterPro" id="IPR007627">
    <property type="entry name" value="RNA_pol_sigma70_r2"/>
</dbReference>
<evidence type="ECO:0000313" key="8">
    <source>
        <dbReference type="Proteomes" id="UP000725002"/>
    </source>
</evidence>
<evidence type="ECO:0000256" key="3">
    <source>
        <dbReference type="ARBA" id="ARBA00023082"/>
    </source>
</evidence>
<organism evidence="7 8">
    <name type="scientific">Candidatus Cryptobacteroides avicola</name>
    <dbReference type="NCBI Taxonomy" id="2840757"/>
    <lineage>
        <taxon>Bacteria</taxon>
        <taxon>Pseudomonadati</taxon>
        <taxon>Bacteroidota</taxon>
        <taxon>Bacteroidia</taxon>
        <taxon>Bacteroidales</taxon>
        <taxon>Candidatus Cryptobacteroides</taxon>
    </lineage>
</organism>
<dbReference type="InterPro" id="IPR013324">
    <property type="entry name" value="RNA_pol_sigma_r3/r4-like"/>
</dbReference>
<reference evidence="7" key="1">
    <citation type="submission" date="2020-10" db="EMBL/GenBank/DDBJ databases">
        <authorList>
            <person name="Gilroy R."/>
        </authorList>
    </citation>
    <scope>NUCLEOTIDE SEQUENCE</scope>
    <source>
        <strain evidence="7">G3-8215</strain>
    </source>
</reference>
<keyword evidence="5" id="KW-0472">Membrane</keyword>
<feature type="domain" description="RNA polymerase sigma-70 region 2" evidence="6">
    <location>
        <begin position="14"/>
        <end position="78"/>
    </location>
</feature>
<evidence type="ECO:0000259" key="6">
    <source>
        <dbReference type="Pfam" id="PF04542"/>
    </source>
</evidence>
<dbReference type="Gene3D" id="1.10.1740.10">
    <property type="match status" value="1"/>
</dbReference>
<dbReference type="NCBIfam" id="TIGR02937">
    <property type="entry name" value="sigma70-ECF"/>
    <property type="match status" value="1"/>
</dbReference>
<accession>A0A940DR52</accession>
<dbReference type="GO" id="GO:0016987">
    <property type="term" value="F:sigma factor activity"/>
    <property type="evidence" value="ECO:0007669"/>
    <property type="project" value="UniProtKB-KW"/>
</dbReference>
<dbReference type="PANTHER" id="PTHR43133">
    <property type="entry name" value="RNA POLYMERASE ECF-TYPE SIGMA FACTO"/>
    <property type="match status" value="1"/>
</dbReference>
<comment type="similarity">
    <text evidence="1">Belongs to the sigma-70 factor family. ECF subfamily.</text>
</comment>
<reference evidence="7" key="2">
    <citation type="journal article" date="2021" name="PeerJ">
        <title>Extensive microbial diversity within the chicken gut microbiome revealed by metagenomics and culture.</title>
        <authorList>
            <person name="Gilroy R."/>
            <person name="Ravi A."/>
            <person name="Getino M."/>
            <person name="Pursley I."/>
            <person name="Horton D.L."/>
            <person name="Alikhan N.F."/>
            <person name="Baker D."/>
            <person name="Gharbi K."/>
            <person name="Hall N."/>
            <person name="Watson M."/>
            <person name="Adriaenssens E.M."/>
            <person name="Foster-Nyarko E."/>
            <person name="Jarju S."/>
            <person name="Secka A."/>
            <person name="Antonio M."/>
            <person name="Oren A."/>
            <person name="Chaudhuri R.R."/>
            <person name="La Ragione R."/>
            <person name="Hildebrand F."/>
            <person name="Pallen M.J."/>
        </authorList>
    </citation>
    <scope>NUCLEOTIDE SEQUENCE</scope>
    <source>
        <strain evidence="7">G3-8215</strain>
    </source>
</reference>
<evidence type="ECO:0000256" key="4">
    <source>
        <dbReference type="ARBA" id="ARBA00023163"/>
    </source>
</evidence>
<keyword evidence="5" id="KW-1133">Transmembrane helix</keyword>
<dbReference type="SUPFAM" id="SSF88946">
    <property type="entry name" value="Sigma2 domain of RNA polymerase sigma factors"/>
    <property type="match status" value="1"/>
</dbReference>
<keyword evidence="2" id="KW-0805">Transcription regulation</keyword>
<evidence type="ECO:0000256" key="2">
    <source>
        <dbReference type="ARBA" id="ARBA00023015"/>
    </source>
</evidence>
<sequence>MENQGLSNDVIITLYTENVERFESIAFRYLRDREKARDIVSECYEYVLNRKDSLSGSLAEMKTYLLLMIKDRCLNEIRLDTARRERLKDLFEADSDRLSDDNVSRRMVEWDMRKVLETAGSKMQKRAFDIYVSGKIGGLSYKELAKLYGVTQNRVSKDMYKANKIIQTVIRDYLHIITVFPYLIYFFIAK</sequence>
<dbReference type="Proteomes" id="UP000725002">
    <property type="component" value="Unassembled WGS sequence"/>
</dbReference>
<dbReference type="GO" id="GO:0006352">
    <property type="term" value="P:DNA-templated transcription initiation"/>
    <property type="evidence" value="ECO:0007669"/>
    <property type="project" value="InterPro"/>
</dbReference>
<evidence type="ECO:0000256" key="5">
    <source>
        <dbReference type="SAM" id="Phobius"/>
    </source>
</evidence>
<evidence type="ECO:0000313" key="7">
    <source>
        <dbReference type="EMBL" id="MBO8482746.1"/>
    </source>
</evidence>
<dbReference type="PANTHER" id="PTHR43133:SF46">
    <property type="entry name" value="RNA POLYMERASE SIGMA-70 FACTOR ECF SUBFAMILY"/>
    <property type="match status" value="1"/>
</dbReference>
<dbReference type="InterPro" id="IPR013325">
    <property type="entry name" value="RNA_pol_sigma_r2"/>
</dbReference>
<dbReference type="SUPFAM" id="SSF88659">
    <property type="entry name" value="Sigma3 and sigma4 domains of RNA polymerase sigma factors"/>
    <property type="match status" value="1"/>
</dbReference>
<dbReference type="InterPro" id="IPR014284">
    <property type="entry name" value="RNA_pol_sigma-70_dom"/>
</dbReference>
<protein>
    <submittedName>
        <fullName evidence="7">Sigma-70 family RNA polymerase sigma factor</fullName>
    </submittedName>
</protein>
<proteinExistence type="inferred from homology"/>
<evidence type="ECO:0000256" key="1">
    <source>
        <dbReference type="ARBA" id="ARBA00010641"/>
    </source>
</evidence>
<dbReference type="AlphaFoldDB" id="A0A940DR52"/>
<feature type="transmembrane region" description="Helical" evidence="5">
    <location>
        <begin position="169"/>
        <end position="188"/>
    </location>
</feature>
<gene>
    <name evidence="7" type="ORF">IAB75_01295</name>
</gene>
<dbReference type="EMBL" id="JADILV010000008">
    <property type="protein sequence ID" value="MBO8482746.1"/>
    <property type="molecule type" value="Genomic_DNA"/>
</dbReference>
<comment type="caution">
    <text evidence="7">The sequence shown here is derived from an EMBL/GenBank/DDBJ whole genome shotgun (WGS) entry which is preliminary data.</text>
</comment>
<dbReference type="Pfam" id="PF04542">
    <property type="entry name" value="Sigma70_r2"/>
    <property type="match status" value="1"/>
</dbReference>
<name>A0A940DR52_9BACT</name>
<keyword evidence="4" id="KW-0804">Transcription</keyword>
<keyword evidence="5" id="KW-0812">Transmembrane</keyword>